<dbReference type="RefSeq" id="WP_097173958.1">
    <property type="nucleotide sequence ID" value="NZ_OBML01000002.1"/>
</dbReference>
<dbReference type="OrthoDB" id="9794206at2"/>
<proteinExistence type="predicted"/>
<accession>A0A285RQE6</accession>
<gene>
    <name evidence="1" type="ORF">SAMN05421512_102163</name>
</gene>
<dbReference type="EMBL" id="OBML01000002">
    <property type="protein sequence ID" value="SOB96336.1"/>
    <property type="molecule type" value="Genomic_DNA"/>
</dbReference>
<evidence type="ECO:0000313" key="2">
    <source>
        <dbReference type="Proteomes" id="UP000219331"/>
    </source>
</evidence>
<keyword evidence="2" id="KW-1185">Reference proteome</keyword>
<protein>
    <submittedName>
        <fullName evidence="1">Capsular polysaccharide export protein</fullName>
    </submittedName>
</protein>
<name>A0A285RQE6_9HYPH</name>
<dbReference type="CDD" id="cd16441">
    <property type="entry name" value="beta_Kdo_transferase_KpsS"/>
    <property type="match status" value="1"/>
</dbReference>
<sequence length="450" mass="51348">MPQETQTRTVLFLQGPPSDFPRVVANELEALGHRTLRINLSLSDWLLWHDARCTSYRGSLTAWPAFLEAYLIEHGVTDIVFYQDRFPYHSAAIEIAGRLGLRTVAYENGYLRPDWITAELDGMSARSLFPDDVGAIREAASVLAPIDLTVRYRHPFWLEAVHEVTFHLVNAFLFLFWPRFTQDKFYHPIFEYPAMVPRLVFARRRDRNANILIADLIESRCPYFVFPLQLQSDYQLRYNAQYKHLAEALDEVFASFAANAHLAAQLVIKIHPMDQGIEPWGRIVRQLARKHRIKHRVHLVDGGHLVTLLEHASGALMVNSTTGLHAVRLGCPVKILGVAVYDLPGLTCQLPLDRFWRTPQAPDAGVYDAVQRLMGHAIQIQGNFYTAEGKQAAARELARRLTQNGVNEPGACMRPAPRGDKARRLGIPMTFTQEMQVRGRIGRWWRAWRG</sequence>
<dbReference type="AlphaFoldDB" id="A0A285RQE6"/>
<dbReference type="Proteomes" id="UP000219331">
    <property type="component" value="Unassembled WGS sequence"/>
</dbReference>
<reference evidence="1 2" key="1">
    <citation type="submission" date="2017-08" db="EMBL/GenBank/DDBJ databases">
        <authorList>
            <person name="de Groot N.N."/>
        </authorList>
    </citation>
    <scope>NUCLEOTIDE SEQUENCE [LARGE SCALE GENOMIC DNA]</scope>
    <source>
        <strain evidence="1 2">USBA 352</strain>
    </source>
</reference>
<dbReference type="STRING" id="538381.GCA_001696535_03346"/>
<dbReference type="Pfam" id="PF05159">
    <property type="entry name" value="Capsule_synth"/>
    <property type="match status" value="1"/>
</dbReference>
<organism evidence="1 2">
    <name type="scientific">Stappia indica</name>
    <dbReference type="NCBI Taxonomy" id="538381"/>
    <lineage>
        <taxon>Bacteria</taxon>
        <taxon>Pseudomonadati</taxon>
        <taxon>Pseudomonadota</taxon>
        <taxon>Alphaproteobacteria</taxon>
        <taxon>Hyphomicrobiales</taxon>
        <taxon>Stappiaceae</taxon>
        <taxon>Stappia</taxon>
    </lineage>
</organism>
<dbReference type="GO" id="GO:0015774">
    <property type="term" value="P:polysaccharide transport"/>
    <property type="evidence" value="ECO:0007669"/>
    <property type="project" value="InterPro"/>
</dbReference>
<evidence type="ECO:0000313" key="1">
    <source>
        <dbReference type="EMBL" id="SOB96336.1"/>
    </source>
</evidence>
<dbReference type="InterPro" id="IPR007833">
    <property type="entry name" value="Capsule_polysaccharide_synth"/>
</dbReference>
<dbReference type="GO" id="GO:0000271">
    <property type="term" value="P:polysaccharide biosynthetic process"/>
    <property type="evidence" value="ECO:0007669"/>
    <property type="project" value="InterPro"/>
</dbReference>